<evidence type="ECO:0000256" key="6">
    <source>
        <dbReference type="ARBA" id="ARBA00022839"/>
    </source>
</evidence>
<keyword evidence="3" id="KW-0540">Nuclease</keyword>
<feature type="compositionally biased region" description="Acidic residues" evidence="11">
    <location>
        <begin position="346"/>
        <end position="357"/>
    </location>
</feature>
<dbReference type="GO" id="GO:0017005">
    <property type="term" value="F:3'-tyrosyl-DNA phosphodiesterase activity"/>
    <property type="evidence" value="ECO:0007669"/>
    <property type="project" value="TreeGrafter"/>
</dbReference>
<feature type="region of interest" description="Disordered" evidence="11">
    <location>
        <begin position="821"/>
        <end position="858"/>
    </location>
</feature>
<evidence type="ECO:0000256" key="5">
    <source>
        <dbReference type="ARBA" id="ARBA00022801"/>
    </source>
</evidence>
<feature type="active site" description="Nucleophile" evidence="9">
    <location>
        <position position="275"/>
    </location>
</feature>
<keyword evidence="7" id="KW-0234">DNA repair</keyword>
<feature type="active site" description="Proton donor/acceptor" evidence="9">
    <location>
        <position position="728"/>
    </location>
</feature>
<feature type="compositionally biased region" description="Acidic residues" evidence="11">
    <location>
        <begin position="833"/>
        <end position="843"/>
    </location>
</feature>
<feature type="compositionally biased region" description="Acidic residues" evidence="11">
    <location>
        <begin position="392"/>
        <end position="417"/>
    </location>
</feature>
<dbReference type="GO" id="GO:0005634">
    <property type="term" value="C:nucleus"/>
    <property type="evidence" value="ECO:0007669"/>
    <property type="project" value="UniProtKB-SubCell"/>
</dbReference>
<accession>D7FIJ8</accession>
<feature type="compositionally biased region" description="Basic and acidic residues" evidence="11">
    <location>
        <begin position="574"/>
        <end position="585"/>
    </location>
</feature>
<dbReference type="SUPFAM" id="SSF56024">
    <property type="entry name" value="Phospholipase D/nuclease"/>
    <property type="match status" value="3"/>
</dbReference>
<gene>
    <name evidence="12" type="ORF">Esi_0122_0003</name>
</gene>
<dbReference type="InterPro" id="IPR010347">
    <property type="entry name" value="Tdp1"/>
</dbReference>
<dbReference type="PANTHER" id="PTHR12415">
    <property type="entry name" value="TYROSYL-DNA PHOSPHODIESTERASE 1"/>
    <property type="match status" value="1"/>
</dbReference>
<feature type="compositionally biased region" description="Gly residues" evidence="11">
    <location>
        <begin position="75"/>
        <end position="122"/>
    </location>
</feature>
<keyword evidence="8" id="KW-0539">Nucleus</keyword>
<evidence type="ECO:0000256" key="10">
    <source>
        <dbReference type="PIRSR" id="PIRSR610347-2"/>
    </source>
</evidence>
<comment type="similarity">
    <text evidence="2">Belongs to the tyrosyl-DNA phosphodiesterase family.</text>
</comment>
<feature type="compositionally biased region" description="Polar residues" evidence="11">
    <location>
        <begin position="132"/>
        <end position="143"/>
    </location>
</feature>
<evidence type="ECO:0000256" key="4">
    <source>
        <dbReference type="ARBA" id="ARBA00022763"/>
    </source>
</evidence>
<evidence type="ECO:0000256" key="2">
    <source>
        <dbReference type="ARBA" id="ARBA00010205"/>
    </source>
</evidence>
<dbReference type="AlphaFoldDB" id="D7FIJ8"/>
<feature type="compositionally biased region" description="Basic and acidic residues" evidence="11">
    <location>
        <begin position="160"/>
        <end position="174"/>
    </location>
</feature>
<keyword evidence="13" id="KW-1185">Reference proteome</keyword>
<dbReference type="PANTHER" id="PTHR12415:SF0">
    <property type="entry name" value="TYROSYL-DNA PHOSPHODIESTERASE 1"/>
    <property type="match status" value="1"/>
</dbReference>
<feature type="region of interest" description="Disordered" evidence="11">
    <location>
        <begin position="316"/>
        <end position="417"/>
    </location>
</feature>
<dbReference type="eggNOG" id="KOG2031">
    <property type="taxonomic scope" value="Eukaryota"/>
</dbReference>
<evidence type="ECO:0000256" key="11">
    <source>
        <dbReference type="SAM" id="MobiDB-lite"/>
    </source>
</evidence>
<name>D7FIJ8_ECTSI</name>
<feature type="compositionally biased region" description="Basic and acidic residues" evidence="11">
    <location>
        <begin position="550"/>
        <end position="563"/>
    </location>
</feature>
<dbReference type="CDD" id="cd09122">
    <property type="entry name" value="PLDc_Tdp1_1"/>
    <property type="match status" value="1"/>
</dbReference>
<keyword evidence="6" id="KW-0269">Exonuclease</keyword>
<evidence type="ECO:0000313" key="13">
    <source>
        <dbReference type="Proteomes" id="UP000002630"/>
    </source>
</evidence>
<dbReference type="STRING" id="2880.D7FIJ8"/>
<feature type="region of interest" description="Disordered" evidence="11">
    <location>
        <begin position="1"/>
        <end position="174"/>
    </location>
</feature>
<evidence type="ECO:0000256" key="1">
    <source>
        <dbReference type="ARBA" id="ARBA00004123"/>
    </source>
</evidence>
<comment type="subcellular location">
    <subcellularLocation>
        <location evidence="1">Nucleus</location>
    </subcellularLocation>
</comment>
<reference evidence="12 13" key="1">
    <citation type="journal article" date="2010" name="Nature">
        <title>The Ectocarpus genome and the independent evolution of multicellularity in brown algae.</title>
        <authorList>
            <person name="Cock J.M."/>
            <person name="Sterck L."/>
            <person name="Rouze P."/>
            <person name="Scornet D."/>
            <person name="Allen A.E."/>
            <person name="Amoutzias G."/>
            <person name="Anthouard V."/>
            <person name="Artiguenave F."/>
            <person name="Aury J.M."/>
            <person name="Badger J.H."/>
            <person name="Beszteri B."/>
            <person name="Billiau K."/>
            <person name="Bonnet E."/>
            <person name="Bothwell J.H."/>
            <person name="Bowler C."/>
            <person name="Boyen C."/>
            <person name="Brownlee C."/>
            <person name="Carrano C.J."/>
            <person name="Charrier B."/>
            <person name="Cho G.Y."/>
            <person name="Coelho S.M."/>
            <person name="Collen J."/>
            <person name="Corre E."/>
            <person name="Da Silva C."/>
            <person name="Delage L."/>
            <person name="Delaroque N."/>
            <person name="Dittami S.M."/>
            <person name="Doulbeau S."/>
            <person name="Elias M."/>
            <person name="Farnham G."/>
            <person name="Gachon C.M."/>
            <person name="Gschloessl B."/>
            <person name="Heesch S."/>
            <person name="Jabbari K."/>
            <person name="Jubin C."/>
            <person name="Kawai H."/>
            <person name="Kimura K."/>
            <person name="Kloareg B."/>
            <person name="Kupper F.C."/>
            <person name="Lang D."/>
            <person name="Le Bail A."/>
            <person name="Leblanc C."/>
            <person name="Lerouge P."/>
            <person name="Lohr M."/>
            <person name="Lopez P.J."/>
            <person name="Martens C."/>
            <person name="Maumus F."/>
            <person name="Michel G."/>
            <person name="Miranda-Saavedra D."/>
            <person name="Morales J."/>
            <person name="Moreau H."/>
            <person name="Motomura T."/>
            <person name="Nagasato C."/>
            <person name="Napoli C.A."/>
            <person name="Nelson D.R."/>
            <person name="Nyvall-Collen P."/>
            <person name="Peters A.F."/>
            <person name="Pommier C."/>
            <person name="Potin P."/>
            <person name="Poulain J."/>
            <person name="Quesneville H."/>
            <person name="Read B."/>
            <person name="Rensing S.A."/>
            <person name="Ritter A."/>
            <person name="Rousvoal S."/>
            <person name="Samanta M."/>
            <person name="Samson G."/>
            <person name="Schroeder D.C."/>
            <person name="Segurens B."/>
            <person name="Strittmatter M."/>
            <person name="Tonon T."/>
            <person name="Tregear J.W."/>
            <person name="Valentin K."/>
            <person name="von Dassow P."/>
            <person name="Yamagishi T."/>
            <person name="Van de Peer Y."/>
            <person name="Wincker P."/>
        </authorList>
    </citation>
    <scope>NUCLEOTIDE SEQUENCE [LARGE SCALE GENOMIC DNA]</scope>
    <source>
        <strain evidence="13">Ec32 / CCAP1310/4</strain>
    </source>
</reference>
<sequence>MDDYDSGSAADPMDQDHQQDHFAPVAGSQSPVSPIGSLGGSLDGMLDILENLDGDGISLDVDENGNVVLNPTDWTGGGGGAADGGGGGSGSGGGSGGGGSGSGHWRRGGGGSGRGGGQQRRGGGGRRRSSEAAPNTNSGTSSWHKVDKNAKVPRPVVSSHDARGRRPKSYDSERWSCPPLFRPVRIPSDPASNADGVSLGELLGGEYTEALVASYLVDAEFLLNAAPRLKTVPFLLIQGIKEDKPLVVSMKAFLKREHPAAVVYLPKTIHIGLHHSKMILLKYKTGVRVVIMTCNMRPDDWGGRCQAAWYQDFPFKPPRAKSKGKEKARGKAGKRKRVGADAAPILDEEPEEEEEEGGVVGKKKRRGESGVAAADDAGGAGSGTKRKRVDSDSEEDYPVEEEEEEEEGEGEGDDDDVVITSEFEEILIDYFEHVGGPAAVWGRSLSAYDFSSANVTLIPSVPGRHKGRDLYRYGHMRVRAVLAREEVHVRPGSHRVAFQAASIMNLSRRPYKWLGEITESFMAEKTSSKDGKNGKKAIRDIDVGLAEEEEMRRKKKEQDERNKGKNQPKKPLGQRKDPWGDKGILEKRKERAERREAIHRRNVLGILPPKKPKPPKRLGKKALKRKKREEQEAAEAAALIKWVGKERKRNWFMKFLRVVWPTEEAVRTSNLGWESGAGMPCLTTTLYEGGYRKCETNYQLNRVMEELKPLLCTWTGAKGMDRGNAMPHLNTYYRYRELPRTDGSLKMSKDGLAYFLLASHSLHRIAWGYLEHRNPPQRPRKRRVRMKPIYPPKPENTLPYKEEEAQLDIKSFDMGVMFLPSKIPPKRPLPMDYDSDDSDDDMGMDAAGGGGSGAASPAPFSCDPEGALFRLRPLSYRCPDQAPAARLKTLPLGLLPLPHQLPGRSVGVLEEGGCVGRRLSSSATSGPRYAAGESPTKKETKKKRARM</sequence>
<evidence type="ECO:0000256" key="3">
    <source>
        <dbReference type="ARBA" id="ARBA00022722"/>
    </source>
</evidence>
<dbReference type="EMBL" id="FN649745">
    <property type="protein sequence ID" value="CBJ28816.1"/>
    <property type="molecule type" value="Genomic_DNA"/>
</dbReference>
<dbReference type="OrthoDB" id="47785at2759"/>
<organism evidence="12 13">
    <name type="scientific">Ectocarpus siliculosus</name>
    <name type="common">Brown alga</name>
    <name type="synonym">Conferva siliculosa</name>
    <dbReference type="NCBI Taxonomy" id="2880"/>
    <lineage>
        <taxon>Eukaryota</taxon>
        <taxon>Sar</taxon>
        <taxon>Stramenopiles</taxon>
        <taxon>Ochrophyta</taxon>
        <taxon>PX clade</taxon>
        <taxon>Phaeophyceae</taxon>
        <taxon>Ectocarpales</taxon>
        <taxon>Ectocarpaceae</taxon>
        <taxon>Ectocarpus</taxon>
    </lineage>
</organism>
<feature type="compositionally biased region" description="Basic residues" evidence="11">
    <location>
        <begin position="610"/>
        <end position="627"/>
    </location>
</feature>
<dbReference type="GO" id="GO:0003690">
    <property type="term" value="F:double-stranded DNA binding"/>
    <property type="evidence" value="ECO:0007669"/>
    <property type="project" value="TreeGrafter"/>
</dbReference>
<keyword evidence="5" id="KW-0378">Hydrolase</keyword>
<dbReference type="Gene3D" id="3.30.870.10">
    <property type="entry name" value="Endonuclease Chain A"/>
    <property type="match status" value="3"/>
</dbReference>
<protein>
    <submittedName>
        <fullName evidence="12">Uncharacterized protein</fullName>
    </submittedName>
</protein>
<evidence type="ECO:0000313" key="12">
    <source>
        <dbReference type="EMBL" id="CBJ28816.1"/>
    </source>
</evidence>
<feature type="region of interest" description="Disordered" evidence="11">
    <location>
        <begin position="605"/>
        <end position="629"/>
    </location>
</feature>
<dbReference type="GO" id="GO:0006281">
    <property type="term" value="P:DNA repair"/>
    <property type="evidence" value="ECO:0007669"/>
    <property type="project" value="UniProtKB-KW"/>
</dbReference>
<feature type="region of interest" description="Disordered" evidence="11">
    <location>
        <begin position="773"/>
        <end position="798"/>
    </location>
</feature>
<dbReference type="GO" id="GO:0003697">
    <property type="term" value="F:single-stranded DNA binding"/>
    <property type="evidence" value="ECO:0007669"/>
    <property type="project" value="TreeGrafter"/>
</dbReference>
<dbReference type="GO" id="GO:0004527">
    <property type="term" value="F:exonuclease activity"/>
    <property type="evidence" value="ECO:0007669"/>
    <property type="project" value="UniProtKB-KW"/>
</dbReference>
<dbReference type="EMBL" id="FN647890">
    <property type="protein sequence ID" value="CBJ28816.1"/>
    <property type="molecule type" value="Genomic_DNA"/>
</dbReference>
<feature type="binding site" evidence="10">
    <location>
        <position position="277"/>
    </location>
    <ligand>
        <name>substrate</name>
    </ligand>
</feature>
<keyword evidence="4" id="KW-0227">DNA damage</keyword>
<dbReference type="Pfam" id="PF06087">
    <property type="entry name" value="Tyr-DNA_phospho"/>
    <property type="match status" value="3"/>
</dbReference>
<evidence type="ECO:0000256" key="8">
    <source>
        <dbReference type="ARBA" id="ARBA00023242"/>
    </source>
</evidence>
<evidence type="ECO:0000256" key="9">
    <source>
        <dbReference type="PIRSR" id="PIRSR610347-1"/>
    </source>
</evidence>
<feature type="region of interest" description="Disordered" evidence="11">
    <location>
        <begin position="917"/>
        <end position="947"/>
    </location>
</feature>
<dbReference type="Proteomes" id="UP000002630">
    <property type="component" value="Linkage Group LG20"/>
</dbReference>
<feature type="region of interest" description="Disordered" evidence="11">
    <location>
        <begin position="547"/>
        <end position="585"/>
    </location>
</feature>
<proteinExistence type="inferred from homology"/>
<dbReference type="InParanoid" id="D7FIJ8"/>
<evidence type="ECO:0000256" key="7">
    <source>
        <dbReference type="ARBA" id="ARBA00023204"/>
    </source>
</evidence>